<dbReference type="EMBL" id="FNRK01000009">
    <property type="protein sequence ID" value="SEA40597.1"/>
    <property type="molecule type" value="Genomic_DNA"/>
</dbReference>
<protein>
    <submittedName>
        <fullName evidence="3">Fibro-slime domain-containing protein</fullName>
    </submittedName>
</protein>
<dbReference type="SMART" id="SM00327">
    <property type="entry name" value="VWA"/>
    <property type="match status" value="1"/>
</dbReference>
<dbReference type="CDD" id="cd00198">
    <property type="entry name" value="vWFA"/>
    <property type="match status" value="1"/>
</dbReference>
<reference evidence="3 4" key="1">
    <citation type="submission" date="2016-10" db="EMBL/GenBank/DDBJ databases">
        <authorList>
            <person name="de Groot N.N."/>
        </authorList>
    </citation>
    <scope>NUCLEOTIDE SEQUENCE [LARGE SCALE GENOMIC DNA]</scope>
    <source>
        <strain evidence="3 4">SR12</strain>
    </source>
</reference>
<dbReference type="STRING" id="81409.SAMN04515656_10986"/>
<dbReference type="PROSITE" id="PS50234">
    <property type="entry name" value="VWFA"/>
    <property type="match status" value="1"/>
</dbReference>
<dbReference type="NCBIfam" id="TIGR02148">
    <property type="entry name" value="Fibro_Slime"/>
    <property type="match status" value="1"/>
</dbReference>
<feature type="domain" description="PA14" evidence="2">
    <location>
        <begin position="421"/>
        <end position="573"/>
    </location>
</feature>
<name>A0A1H4AXP3_9FIRM</name>
<dbReference type="InterPro" id="IPR041033">
    <property type="entry name" value="SpaA_PFL_dom_1"/>
</dbReference>
<dbReference type="Gene3D" id="2.60.40.10">
    <property type="entry name" value="Immunoglobulins"/>
    <property type="match status" value="1"/>
</dbReference>
<dbReference type="Pfam" id="PF00092">
    <property type="entry name" value="VWA"/>
    <property type="match status" value="1"/>
</dbReference>
<feature type="domain" description="VWFA" evidence="1">
    <location>
        <begin position="730"/>
        <end position="985"/>
    </location>
</feature>
<dbReference type="RefSeq" id="WP_090306791.1">
    <property type="nucleotide sequence ID" value="NZ_FNRK01000009.1"/>
</dbReference>
<accession>A0A1H4AXP3</accession>
<dbReference type="PROSITE" id="PS51820">
    <property type="entry name" value="PA14"/>
    <property type="match status" value="1"/>
</dbReference>
<dbReference type="Gene3D" id="3.40.50.410">
    <property type="entry name" value="von Willebrand factor, type A domain"/>
    <property type="match status" value="1"/>
</dbReference>
<dbReference type="InterPro" id="IPR036465">
    <property type="entry name" value="vWFA_dom_sf"/>
</dbReference>
<evidence type="ECO:0000259" key="2">
    <source>
        <dbReference type="PROSITE" id="PS51820"/>
    </source>
</evidence>
<dbReference type="InterPro" id="IPR011874">
    <property type="entry name" value="Fibro_Slime"/>
</dbReference>
<keyword evidence="4" id="KW-1185">Reference proteome</keyword>
<organism evidence="3 4">
    <name type="scientific">Eubacterium aggregans</name>
    <dbReference type="NCBI Taxonomy" id="81409"/>
    <lineage>
        <taxon>Bacteria</taxon>
        <taxon>Bacillati</taxon>
        <taxon>Bacillota</taxon>
        <taxon>Clostridia</taxon>
        <taxon>Eubacteriales</taxon>
        <taxon>Eubacteriaceae</taxon>
        <taxon>Eubacterium</taxon>
    </lineage>
</organism>
<evidence type="ECO:0000313" key="3">
    <source>
        <dbReference type="EMBL" id="SEA40597.1"/>
    </source>
</evidence>
<evidence type="ECO:0000313" key="4">
    <source>
        <dbReference type="Proteomes" id="UP000199394"/>
    </source>
</evidence>
<gene>
    <name evidence="3" type="ORF">SAMN04515656_10986</name>
</gene>
<dbReference type="Proteomes" id="UP000199394">
    <property type="component" value="Unassembled WGS sequence"/>
</dbReference>
<dbReference type="SUPFAM" id="SSF49478">
    <property type="entry name" value="Cna protein B-type domain"/>
    <property type="match status" value="1"/>
</dbReference>
<dbReference type="InterPro" id="IPR013783">
    <property type="entry name" value="Ig-like_fold"/>
</dbReference>
<evidence type="ECO:0000259" key="1">
    <source>
        <dbReference type="PROSITE" id="PS50234"/>
    </source>
</evidence>
<dbReference type="SUPFAM" id="SSF53300">
    <property type="entry name" value="vWA-like"/>
    <property type="match status" value="1"/>
</dbReference>
<dbReference type="OrthoDB" id="9816455at2"/>
<dbReference type="Pfam" id="PF17802">
    <property type="entry name" value="SpaA"/>
    <property type="match status" value="1"/>
</dbReference>
<dbReference type="InterPro" id="IPR037524">
    <property type="entry name" value="PA14/GLEYA"/>
</dbReference>
<dbReference type="InterPro" id="IPR002035">
    <property type="entry name" value="VWF_A"/>
</dbReference>
<sequence length="1436" mass="155339">MNSKINTKIFKGIIGAALLFVMFIMCGAVVLAEDSAPRTTVQENGTEVVRFDYKSDEVNVKVTLSNPGDLPENAVLSVTPVEITTDMQQKLDEKAVEEQKAIKSAKAYDIKFTVDGKEVEPGATVKVTVTTPEVAAGDTAAVYHVSDDVKTVENMNASTADDGKIAFDTNHFSTYVITNKGTSNIQVTIEHYNSETNKKIYADDVKNLTVGAKINDYKKATNWDVKSIDVTPKSGTTKTYNGDSIADGLNLELTSDTTVKIIYTPASSNIKGDTTFYDYTVKPGADDNNTNQKNSINYEGNYPSESVPTKRIGVGAVSGTNADGTQISGNSYGNVYSNQGYLTTINDGGYNKLINCFSSGTYAYGGNGDLYNAGAIKHGIVKGLDADGNVEFNVDEPGLFSSDTKAGKAIFSNYKLGFSRSGDTYSLNSVYKGDGTTNMITNTSDFFPLDTEEHASSDYDASHNYYFGMRYDIKFTLGDYVGPLDYTFTGDDDLWVLLDGSVVLDIGGIHAAQTGNVDLWTKIKDATGNYDKNKEHTLTVLYMERGGNLSHCNMNFTIPNAQITTVENVPLANLELIKTNTKGEMLEGASFKLAMNGEGNETIQYTASSDAEGKLNFNNLRVGTYTLTESSAPDKYTASDNSWIVDVVANADGVTATATVYVKNADGTQGDVVTDNKIINYTAQEILNKDLESSKTATVKDWNDRTYDINITASSKASSTEETTEGGVADVMLVLDRSGSMSYTLDQATYTAIGAYNEIKNSLDKSTTYYYGDNHLTMTYDKSQGKKYWKVSKTKVDDNSTVTVYKKVTTRMDALKASAGSFLTNMAKNSSQSKVGITSFSSTSYGGGNLDASISTIGTDASSLITTINKLSASGGTMPELGLDLAKQQLGSSKQTGIPQYVILFTDGAPTGNHNYPSDTNTDDWDSKTKTEKAVQDLKDAGVTVFTVGLGLNDTTKNWLNGIASTNCAFTANDAESLQNIFDTIQSTITHNTDISNATVKDYIDTRFDILDDSGNKITIDTKGTDDKNMTDGGSITLDNGGVVRYDSAKKAFYVVWENQTIPNTANTGVQAWSKIITVKAKDNYIGGNAVTTNGADSAITVGTASKPLDQPTVNVKSDFTINNAEETIFWGDTVPLNDAIKAQLIQSALEKFNLSGYAVTADRFEVKLYTEELCSTEITEEMLETLTPDASTNTYYAKVTYNNLGASTAESSAHTNSSISGDATEIGVNSTLTKGPATYTIHVVKGQIQINKSIDSQYSNINKINANQTFVYKIEYYENSLANSDATAATPTSTFYETISFDANGNMTKDSRLISGLKKGYYKVTEETDWSKKYVLESKELGTTELNKQGADNNISAGYLFYIGTKGTDGDNGKHTFSGLEDVKSPKTNNNWTASTKYTTYAGGTRTQVSFVNQNKNWNWLSDTASAINVFNTSK</sequence>
<proteinExistence type="predicted"/>